<dbReference type="AlphaFoldDB" id="A0A376CLI2"/>
<dbReference type="Proteomes" id="UP000254467">
    <property type="component" value="Unassembled WGS sequence"/>
</dbReference>
<dbReference type="STRING" id="35756.GCA_001044155_01580"/>
<keyword evidence="1" id="KW-0472">Membrane</keyword>
<protein>
    <recommendedName>
        <fullName evidence="4">YwiC-like protein</fullName>
    </recommendedName>
</protein>
<dbReference type="Pfam" id="PF14256">
    <property type="entry name" value="YwiC"/>
    <property type="match status" value="1"/>
</dbReference>
<name>A0A376CLI2_9CORY</name>
<feature type="transmembrane region" description="Helical" evidence="1">
    <location>
        <begin position="206"/>
        <end position="227"/>
    </location>
</feature>
<sequence>MSVALSSAKPKKRKRGISPWVPNQHGAWAMLIAPAVLGTVAAIIAMVRDDDLSWHPFVAVPAILVAWFFGYFAFFAFGLVAKARTPERKKQYAPPVFVHGAVSLVGIVVALVAQPQLVWWAAFFGPLVAIAVWETLRGRARSMVSGVSTTIASALLVPVLAMSGQDTTIGNVVPAAWGAAIFLALYFSGTIPMVKTMIRERGNITVYWVSVIYHAVALALVVLVVVWGTPGAVATFFTVATMVIALFRAWWLPRSAASGRKWTARDVGMAEVPLLLVACVGVIAAFI</sequence>
<feature type="transmembrane region" description="Helical" evidence="1">
    <location>
        <begin position="143"/>
        <end position="163"/>
    </location>
</feature>
<evidence type="ECO:0000256" key="1">
    <source>
        <dbReference type="SAM" id="Phobius"/>
    </source>
</evidence>
<evidence type="ECO:0008006" key="4">
    <source>
        <dbReference type="Google" id="ProtNLM"/>
    </source>
</evidence>
<feature type="transmembrane region" description="Helical" evidence="1">
    <location>
        <begin position="233"/>
        <end position="251"/>
    </location>
</feature>
<keyword evidence="3" id="KW-1185">Reference proteome</keyword>
<dbReference type="InterPro" id="IPR025576">
    <property type="entry name" value="YwiC"/>
</dbReference>
<keyword evidence="1" id="KW-0812">Transmembrane</keyword>
<feature type="transmembrane region" description="Helical" evidence="1">
    <location>
        <begin position="27"/>
        <end position="47"/>
    </location>
</feature>
<organism evidence="2 3">
    <name type="scientific">Corynebacterium pilosum</name>
    <dbReference type="NCBI Taxonomy" id="35756"/>
    <lineage>
        <taxon>Bacteria</taxon>
        <taxon>Bacillati</taxon>
        <taxon>Actinomycetota</taxon>
        <taxon>Actinomycetes</taxon>
        <taxon>Mycobacteriales</taxon>
        <taxon>Corynebacteriaceae</taxon>
        <taxon>Corynebacterium</taxon>
    </lineage>
</organism>
<dbReference type="RefSeq" id="WP_018580716.1">
    <property type="nucleotide sequence ID" value="NZ_UFXQ01000001.1"/>
</dbReference>
<feature type="transmembrane region" description="Helical" evidence="1">
    <location>
        <begin position="59"/>
        <end position="80"/>
    </location>
</feature>
<feature type="transmembrane region" description="Helical" evidence="1">
    <location>
        <begin position="92"/>
        <end position="111"/>
    </location>
</feature>
<feature type="transmembrane region" description="Helical" evidence="1">
    <location>
        <begin position="117"/>
        <end position="136"/>
    </location>
</feature>
<accession>A0A376CLI2</accession>
<feature type="transmembrane region" description="Helical" evidence="1">
    <location>
        <begin position="263"/>
        <end position="286"/>
    </location>
</feature>
<feature type="transmembrane region" description="Helical" evidence="1">
    <location>
        <begin position="175"/>
        <end position="194"/>
    </location>
</feature>
<reference evidence="2 3" key="1">
    <citation type="submission" date="2018-06" db="EMBL/GenBank/DDBJ databases">
        <authorList>
            <consortium name="Pathogen Informatics"/>
            <person name="Doyle S."/>
        </authorList>
    </citation>
    <scope>NUCLEOTIDE SEQUENCE [LARGE SCALE GENOMIC DNA]</scope>
    <source>
        <strain evidence="2 3">NCTC11862</strain>
    </source>
</reference>
<proteinExistence type="predicted"/>
<evidence type="ECO:0000313" key="2">
    <source>
        <dbReference type="EMBL" id="STC68538.1"/>
    </source>
</evidence>
<keyword evidence="1" id="KW-1133">Transmembrane helix</keyword>
<evidence type="ECO:0000313" key="3">
    <source>
        <dbReference type="Proteomes" id="UP000254467"/>
    </source>
</evidence>
<dbReference type="EMBL" id="UFXQ01000001">
    <property type="protein sequence ID" value="STC68538.1"/>
    <property type="molecule type" value="Genomic_DNA"/>
</dbReference>
<gene>
    <name evidence="2" type="ORF">NCTC11862_00297</name>
</gene>